<dbReference type="InterPro" id="IPR001647">
    <property type="entry name" value="HTH_TetR"/>
</dbReference>
<dbReference type="Gene3D" id="1.10.10.60">
    <property type="entry name" value="Homeodomain-like"/>
    <property type="match status" value="1"/>
</dbReference>
<name>A0ABY3G7Y6_9BACT</name>
<comment type="caution">
    <text evidence="4">The sequence shown here is derived from an EMBL/GenBank/DDBJ whole genome shotgun (WGS) entry which is preliminary data.</text>
</comment>
<keyword evidence="5" id="KW-1185">Reference proteome</keyword>
<organism evidence="4 5">
    <name type="scientific">Campylobacter insulaenigrae</name>
    <dbReference type="NCBI Taxonomy" id="260714"/>
    <lineage>
        <taxon>Bacteria</taxon>
        <taxon>Pseudomonadati</taxon>
        <taxon>Campylobacterota</taxon>
        <taxon>Epsilonproteobacteria</taxon>
        <taxon>Campylobacterales</taxon>
        <taxon>Campylobacteraceae</taxon>
        <taxon>Campylobacter</taxon>
    </lineage>
</organism>
<evidence type="ECO:0000256" key="1">
    <source>
        <dbReference type="ARBA" id="ARBA00023125"/>
    </source>
</evidence>
<evidence type="ECO:0000313" key="5">
    <source>
        <dbReference type="Proteomes" id="UP000321614"/>
    </source>
</evidence>
<gene>
    <name evidence="4" type="ORF">ZA01_00080</name>
</gene>
<proteinExistence type="predicted"/>
<accession>A0ABY3G7Y6</accession>
<dbReference type="Gene3D" id="1.10.357.10">
    <property type="entry name" value="Tetracycline Repressor, domain 2"/>
    <property type="match status" value="1"/>
</dbReference>
<dbReference type="InterPro" id="IPR009057">
    <property type="entry name" value="Homeodomain-like_sf"/>
</dbReference>
<feature type="domain" description="HTH tetR-type" evidence="3">
    <location>
        <begin position="10"/>
        <end position="70"/>
    </location>
</feature>
<reference evidence="4 5" key="1">
    <citation type="submission" date="2019-07" db="EMBL/GenBank/DDBJ databases">
        <title>Rapid identification of Enteric Bacteria from Whole Genome Sequences (WGS) using Average Nucleotide Identity (ANI).</title>
        <authorList>
            <person name="Lane C."/>
        </authorList>
    </citation>
    <scope>NUCLEOTIDE SEQUENCE [LARGE SCALE GENOMIC DNA]</scope>
    <source>
        <strain evidence="4 5">2011D-8905</strain>
    </source>
</reference>
<evidence type="ECO:0000259" key="3">
    <source>
        <dbReference type="PROSITE" id="PS50977"/>
    </source>
</evidence>
<evidence type="ECO:0000313" key="4">
    <source>
        <dbReference type="EMBL" id="TWO28079.1"/>
    </source>
</evidence>
<keyword evidence="1 2" id="KW-0238">DNA-binding</keyword>
<evidence type="ECO:0000256" key="2">
    <source>
        <dbReference type="PROSITE-ProRule" id="PRU00335"/>
    </source>
</evidence>
<dbReference type="PANTHER" id="PTHR43479">
    <property type="entry name" value="ACREF/ENVCD OPERON REPRESSOR-RELATED"/>
    <property type="match status" value="1"/>
</dbReference>
<dbReference type="EMBL" id="VOAW01000004">
    <property type="protein sequence ID" value="TWO28079.1"/>
    <property type="molecule type" value="Genomic_DNA"/>
</dbReference>
<dbReference type="RefSeq" id="WP_147500212.1">
    <property type="nucleotide sequence ID" value="NZ_JANPQO010000005.1"/>
</dbReference>
<dbReference type="InterPro" id="IPR050624">
    <property type="entry name" value="HTH-type_Tx_Regulator"/>
</dbReference>
<dbReference type="Proteomes" id="UP000321614">
    <property type="component" value="Unassembled WGS sequence"/>
</dbReference>
<dbReference type="SUPFAM" id="SSF46689">
    <property type="entry name" value="Homeodomain-like"/>
    <property type="match status" value="1"/>
</dbReference>
<dbReference type="PROSITE" id="PS50977">
    <property type="entry name" value="HTH_TETR_2"/>
    <property type="match status" value="1"/>
</dbReference>
<feature type="DNA-binding region" description="H-T-H motif" evidence="2">
    <location>
        <begin position="33"/>
        <end position="52"/>
    </location>
</feature>
<dbReference type="PANTHER" id="PTHR43479:SF11">
    <property type="entry name" value="ACREF_ENVCD OPERON REPRESSOR-RELATED"/>
    <property type="match status" value="1"/>
</dbReference>
<protein>
    <submittedName>
        <fullName evidence="4">TetR/AcrR family transcriptional regulator</fullName>
    </submittedName>
</protein>
<dbReference type="PRINTS" id="PR00455">
    <property type="entry name" value="HTHTETR"/>
</dbReference>
<dbReference type="Pfam" id="PF00440">
    <property type="entry name" value="TetR_N"/>
    <property type="match status" value="1"/>
</dbReference>
<sequence>MDKKISQKSQVRLEKIKQIAAESFLKNGYEATSLKDIIKEAGGSFSSVYEHYKNKEGLFEAILNDFTQNHFLKIFNDHMKAKDDDNLEDFLYYFALAYLEIFNNSKTIAIARLLYSEVYNEKIDFMKWLKGNNKTNIDFMLQQKLSKENNNIASNAEFLSHTFCAMLRGTFFVQSTFANKISMDKTQQKEYASKVVKLFMQGIVNFN</sequence>